<dbReference type="InterPro" id="IPR000980">
    <property type="entry name" value="SH2"/>
</dbReference>
<protein>
    <submittedName>
        <fullName evidence="9">Cytoplasmic protein NCK1</fullName>
    </submittedName>
</protein>
<dbReference type="AlphaFoldDB" id="A0A5N5SRQ3"/>
<name>A0A5N5SRQ3_9CRUS</name>
<dbReference type="GO" id="GO:0048013">
    <property type="term" value="P:ephrin receptor signaling pathway"/>
    <property type="evidence" value="ECO:0007669"/>
    <property type="project" value="TreeGrafter"/>
</dbReference>
<dbReference type="SMART" id="SM00326">
    <property type="entry name" value="SH3"/>
    <property type="match status" value="2"/>
</dbReference>
<dbReference type="Pfam" id="PF00017">
    <property type="entry name" value="SH2"/>
    <property type="match status" value="1"/>
</dbReference>
<dbReference type="FunFam" id="3.30.505.10:FF:000027">
    <property type="entry name" value="Cytoplasmic protein nck1"/>
    <property type="match status" value="1"/>
</dbReference>
<comment type="caution">
    <text evidence="9">The sequence shown here is derived from an EMBL/GenBank/DDBJ whole genome shotgun (WGS) entry which is preliminary data.</text>
</comment>
<dbReference type="InterPro" id="IPR036860">
    <property type="entry name" value="SH2_dom_sf"/>
</dbReference>
<keyword evidence="3 4" id="KW-0727">SH2 domain</keyword>
<evidence type="ECO:0000259" key="7">
    <source>
        <dbReference type="PROSITE" id="PS50001"/>
    </source>
</evidence>
<feature type="domain" description="SH3" evidence="8">
    <location>
        <begin position="74"/>
        <end position="136"/>
    </location>
</feature>
<dbReference type="Pfam" id="PF00018">
    <property type="entry name" value="SH3_1"/>
    <property type="match status" value="1"/>
</dbReference>
<dbReference type="PROSITE" id="PS50001">
    <property type="entry name" value="SH2"/>
    <property type="match status" value="1"/>
</dbReference>
<proteinExistence type="predicted"/>
<dbReference type="InterPro" id="IPR051184">
    <property type="entry name" value="Tyrosine-phos_adapter"/>
</dbReference>
<feature type="domain" description="SH2" evidence="7">
    <location>
        <begin position="224"/>
        <end position="318"/>
    </location>
</feature>
<sequence length="321" mass="36203">QTRKHFLGESIFSNIYYPFIALYPFPSGTRVLIMEKSNDGWWRGHYNGQVGWFPSNYTMEEAPEDDHTYTMAENVLDVVVALYSFTAQNEHELSFSKGERMEILDRPPSDPEWYRARNTQGLVGLIPKNYVQELHEVVDSRGSSRSRESSQPRQLPPSGSSHPPPPQTNGSGGHGAENSHLSQGMQNMSIGGSAPTPPTVSHRDSSHAPPSSASEKKYLQMKGWYYGPISRSQCDDLLNSRGHDGDFLIRDSETNVGDFSVSLKASGRNKHFRVHVENGMFCIGQRKFPNLEQLVEHYTKSPIYTSQRGEKLYLVRPLPKN</sequence>
<feature type="domain" description="SH3" evidence="8">
    <location>
        <begin position="1"/>
        <end position="63"/>
    </location>
</feature>
<keyword evidence="1 5" id="KW-0728">SH3 domain</keyword>
<evidence type="ECO:0000256" key="1">
    <source>
        <dbReference type="ARBA" id="ARBA00022443"/>
    </source>
</evidence>
<dbReference type="OrthoDB" id="26539at2759"/>
<dbReference type="InterPro" id="IPR036028">
    <property type="entry name" value="SH3-like_dom_sf"/>
</dbReference>
<evidence type="ECO:0000256" key="3">
    <source>
        <dbReference type="ARBA" id="ARBA00022999"/>
    </source>
</evidence>
<dbReference type="Gene3D" id="3.30.505.10">
    <property type="entry name" value="SH2 domain"/>
    <property type="match status" value="1"/>
</dbReference>
<evidence type="ECO:0000256" key="4">
    <source>
        <dbReference type="PROSITE-ProRule" id="PRU00191"/>
    </source>
</evidence>
<feature type="non-terminal residue" evidence="9">
    <location>
        <position position="1"/>
    </location>
</feature>
<feature type="region of interest" description="Disordered" evidence="6">
    <location>
        <begin position="138"/>
        <end position="215"/>
    </location>
</feature>
<dbReference type="SUPFAM" id="SSF50044">
    <property type="entry name" value="SH3-domain"/>
    <property type="match status" value="2"/>
</dbReference>
<dbReference type="PRINTS" id="PR00401">
    <property type="entry name" value="SH2DOMAIN"/>
</dbReference>
<dbReference type="PROSITE" id="PS50002">
    <property type="entry name" value="SH3"/>
    <property type="match status" value="2"/>
</dbReference>
<dbReference type="EMBL" id="SEYY01020962">
    <property type="protein sequence ID" value="KAB7496855.1"/>
    <property type="molecule type" value="Genomic_DNA"/>
</dbReference>
<dbReference type="Proteomes" id="UP000326759">
    <property type="component" value="Unassembled WGS sequence"/>
</dbReference>
<evidence type="ECO:0000256" key="5">
    <source>
        <dbReference type="PROSITE-ProRule" id="PRU00192"/>
    </source>
</evidence>
<dbReference type="PANTHER" id="PTHR19969">
    <property type="entry name" value="SH2-SH3 ADAPTOR PROTEIN-RELATED"/>
    <property type="match status" value="1"/>
</dbReference>
<reference evidence="9 10" key="1">
    <citation type="journal article" date="2019" name="PLoS Biol.">
        <title>Sex chromosomes control vertical transmission of feminizing Wolbachia symbionts in an isopod.</title>
        <authorList>
            <person name="Becking T."/>
            <person name="Chebbi M.A."/>
            <person name="Giraud I."/>
            <person name="Moumen B."/>
            <person name="Laverre T."/>
            <person name="Caubet Y."/>
            <person name="Peccoud J."/>
            <person name="Gilbert C."/>
            <person name="Cordaux R."/>
        </authorList>
    </citation>
    <scope>NUCLEOTIDE SEQUENCE [LARGE SCALE GENOMIC DNA]</scope>
    <source>
        <strain evidence="9">ANa2</strain>
        <tissue evidence="9">Whole body excluding digestive tract and cuticle</tissue>
    </source>
</reference>
<dbReference type="Pfam" id="PF14604">
    <property type="entry name" value="SH3_9"/>
    <property type="match status" value="1"/>
</dbReference>
<feature type="compositionally biased region" description="Low complexity" evidence="6">
    <location>
        <begin position="151"/>
        <end position="161"/>
    </location>
</feature>
<dbReference type="SUPFAM" id="SSF55550">
    <property type="entry name" value="SH2 domain"/>
    <property type="match status" value="1"/>
</dbReference>
<dbReference type="FunFam" id="2.30.30.40:FF:000110">
    <property type="entry name" value="Cytoplasmic protein"/>
    <property type="match status" value="1"/>
</dbReference>
<dbReference type="GO" id="GO:0005737">
    <property type="term" value="C:cytoplasm"/>
    <property type="evidence" value="ECO:0007669"/>
    <property type="project" value="TreeGrafter"/>
</dbReference>
<evidence type="ECO:0000256" key="6">
    <source>
        <dbReference type="SAM" id="MobiDB-lite"/>
    </source>
</evidence>
<keyword evidence="10" id="KW-1185">Reference proteome</keyword>
<keyword evidence="2" id="KW-0597">Phosphoprotein</keyword>
<dbReference type="PANTHER" id="PTHR19969:SF14">
    <property type="entry name" value="DREADLOCKS, ISOFORM B"/>
    <property type="match status" value="1"/>
</dbReference>
<evidence type="ECO:0000256" key="2">
    <source>
        <dbReference type="ARBA" id="ARBA00022553"/>
    </source>
</evidence>
<gene>
    <name evidence="9" type="primary">NCK1</name>
    <name evidence="9" type="ORF">Anas_04785</name>
</gene>
<organism evidence="9 10">
    <name type="scientific">Armadillidium nasatum</name>
    <dbReference type="NCBI Taxonomy" id="96803"/>
    <lineage>
        <taxon>Eukaryota</taxon>
        <taxon>Metazoa</taxon>
        <taxon>Ecdysozoa</taxon>
        <taxon>Arthropoda</taxon>
        <taxon>Crustacea</taxon>
        <taxon>Multicrustacea</taxon>
        <taxon>Malacostraca</taxon>
        <taxon>Eumalacostraca</taxon>
        <taxon>Peracarida</taxon>
        <taxon>Isopoda</taxon>
        <taxon>Oniscidea</taxon>
        <taxon>Crinocheta</taxon>
        <taxon>Armadillidiidae</taxon>
        <taxon>Armadillidium</taxon>
    </lineage>
</organism>
<dbReference type="SMART" id="SM00252">
    <property type="entry name" value="SH2"/>
    <property type="match status" value="1"/>
</dbReference>
<dbReference type="GO" id="GO:0030971">
    <property type="term" value="F:receptor tyrosine kinase binding"/>
    <property type="evidence" value="ECO:0007669"/>
    <property type="project" value="TreeGrafter"/>
</dbReference>
<dbReference type="GO" id="GO:0016477">
    <property type="term" value="P:cell migration"/>
    <property type="evidence" value="ECO:0007669"/>
    <property type="project" value="TreeGrafter"/>
</dbReference>
<dbReference type="PRINTS" id="PR00452">
    <property type="entry name" value="SH3DOMAIN"/>
</dbReference>
<dbReference type="Gene3D" id="2.30.30.40">
    <property type="entry name" value="SH3 Domains"/>
    <property type="match status" value="2"/>
</dbReference>
<dbReference type="GO" id="GO:0035591">
    <property type="term" value="F:signaling adaptor activity"/>
    <property type="evidence" value="ECO:0007669"/>
    <property type="project" value="TreeGrafter"/>
</dbReference>
<dbReference type="CDD" id="cd11767">
    <property type="entry name" value="SH3_Nck_3"/>
    <property type="match status" value="1"/>
</dbReference>
<dbReference type="InterPro" id="IPR001452">
    <property type="entry name" value="SH3_domain"/>
</dbReference>
<feature type="compositionally biased region" description="Polar residues" evidence="6">
    <location>
        <begin position="179"/>
        <end position="190"/>
    </location>
</feature>
<dbReference type="GO" id="GO:0048468">
    <property type="term" value="P:cell development"/>
    <property type="evidence" value="ECO:0007669"/>
    <property type="project" value="UniProtKB-ARBA"/>
</dbReference>
<evidence type="ECO:0000259" key="8">
    <source>
        <dbReference type="PROSITE" id="PS50002"/>
    </source>
</evidence>
<accession>A0A5N5SRQ3</accession>
<evidence type="ECO:0000313" key="10">
    <source>
        <dbReference type="Proteomes" id="UP000326759"/>
    </source>
</evidence>
<evidence type="ECO:0000313" key="9">
    <source>
        <dbReference type="EMBL" id="KAB7496855.1"/>
    </source>
</evidence>